<comment type="similarity">
    <text evidence="1">Belongs to the 'GDXG' lipolytic enzyme family.</text>
</comment>
<keyword evidence="3" id="KW-1133">Transmembrane helix</keyword>
<dbReference type="PANTHER" id="PTHR48081">
    <property type="entry name" value="AB HYDROLASE SUPERFAMILY PROTEIN C4A8.06C"/>
    <property type="match status" value="1"/>
</dbReference>
<dbReference type="InterPro" id="IPR013094">
    <property type="entry name" value="AB_hydrolase_3"/>
</dbReference>
<dbReference type="InterPro" id="IPR017157">
    <property type="entry name" value="Arylacetamide_deacetylase"/>
</dbReference>
<evidence type="ECO:0000313" key="5">
    <source>
        <dbReference type="Proteomes" id="UP000515154"/>
    </source>
</evidence>
<dbReference type="GO" id="GO:0052689">
    <property type="term" value="F:carboxylic ester hydrolase activity"/>
    <property type="evidence" value="ECO:0007669"/>
    <property type="project" value="InterPro"/>
</dbReference>
<keyword evidence="2" id="KW-0378">Hydrolase</keyword>
<dbReference type="PIRSF" id="PIRSF037251">
    <property type="entry name" value="Arylacetamide_deacetylase"/>
    <property type="match status" value="1"/>
</dbReference>
<feature type="domain" description="Alpha/beta hydrolase fold-3" evidence="4">
    <location>
        <begin position="317"/>
        <end position="380"/>
    </location>
</feature>
<evidence type="ECO:0000256" key="1">
    <source>
        <dbReference type="ARBA" id="ARBA00010515"/>
    </source>
</evidence>
<evidence type="ECO:0000259" key="4">
    <source>
        <dbReference type="Pfam" id="PF07859"/>
    </source>
</evidence>
<dbReference type="Proteomes" id="UP000515154">
    <property type="component" value="Linkage group LG9"/>
</dbReference>
<organism evidence="5 7">
    <name type="scientific">Octopus sinensis</name>
    <name type="common">East Asian common octopus</name>
    <dbReference type="NCBI Taxonomy" id="2607531"/>
    <lineage>
        <taxon>Eukaryota</taxon>
        <taxon>Metazoa</taxon>
        <taxon>Spiralia</taxon>
        <taxon>Lophotrochozoa</taxon>
        <taxon>Mollusca</taxon>
        <taxon>Cephalopoda</taxon>
        <taxon>Coleoidea</taxon>
        <taxon>Octopodiformes</taxon>
        <taxon>Octopoda</taxon>
        <taxon>Incirrata</taxon>
        <taxon>Octopodidae</taxon>
        <taxon>Octopus</taxon>
    </lineage>
</organism>
<proteinExistence type="inferred from homology"/>
<accession>A0A6P7SR81</accession>
<dbReference type="AlphaFoldDB" id="A0A6P7SR81"/>
<evidence type="ECO:0000256" key="3">
    <source>
        <dbReference type="SAM" id="Phobius"/>
    </source>
</evidence>
<sequence length="403" mass="45689">MILKNLGVILAIITVLISYWLYEPLPDSVAEPWKLRTVIAGSKVLHAVCSGFEKTGYATYLNCTRQFSNAYIRNIQSNDKITVVDENFSGVKVRIYYPAGVREKDKTKLLPGILYFHPGGWTFGRMGVSHNLLERLTQETGAAFIDVDYRLAPEHIFPVPFDDCLTATVHILRNGGVYGIDSSRIAVSGDEAGGNLAAAVSLRLAVETAFPTLRAQILISPPLQAFDFLTPSMLFHDKSAPFIMSRRMITQNWLNYYQGHTKNIDEFLINNHTAPLLKESEVSQSVSVHRLPERYQKQHTVQTSTDFGDEDISYDFEPVLLNPYFCPLFAQDFKKIPQAYVISMEFDVLRDDGFLFVERLRQSGVKVYHDHFNEAFHGILMYEHFETRDKIIASLVSFIKGSV</sequence>
<dbReference type="PANTHER" id="PTHR48081:SF8">
    <property type="entry name" value="ALPHA_BETA HYDROLASE FOLD-3 DOMAIN-CONTAINING PROTEIN-RELATED"/>
    <property type="match status" value="1"/>
</dbReference>
<dbReference type="SUPFAM" id="SSF53474">
    <property type="entry name" value="alpha/beta-Hydrolases"/>
    <property type="match status" value="1"/>
</dbReference>
<dbReference type="RefSeq" id="XP_029640652.1">
    <property type="nucleotide sequence ID" value="XM_029784792.2"/>
</dbReference>
<dbReference type="InterPro" id="IPR029058">
    <property type="entry name" value="AB_hydrolase_fold"/>
</dbReference>
<dbReference type="RefSeq" id="XP_036361920.1">
    <property type="nucleotide sequence ID" value="XM_036506027.1"/>
</dbReference>
<evidence type="ECO:0000313" key="6">
    <source>
        <dbReference type="RefSeq" id="XP_029640652.1"/>
    </source>
</evidence>
<dbReference type="InterPro" id="IPR050300">
    <property type="entry name" value="GDXG_lipolytic_enzyme"/>
</dbReference>
<dbReference type="KEGG" id="osn:115215585"/>
<evidence type="ECO:0000256" key="2">
    <source>
        <dbReference type="ARBA" id="ARBA00022801"/>
    </source>
</evidence>
<reference evidence="6 7" key="1">
    <citation type="submission" date="2025-08" db="UniProtKB">
        <authorList>
            <consortium name="RefSeq"/>
        </authorList>
    </citation>
    <scope>IDENTIFICATION</scope>
</reference>
<keyword evidence="3" id="KW-0472">Membrane</keyword>
<evidence type="ECO:0000313" key="8">
    <source>
        <dbReference type="RefSeq" id="XP_036361920.1"/>
    </source>
</evidence>
<name>A0A6P7SR81_9MOLL</name>
<keyword evidence="5" id="KW-1185">Reference proteome</keyword>
<protein>
    <submittedName>
        <fullName evidence="6 7">Arylacetamide deacetylase isoform X1</fullName>
    </submittedName>
</protein>
<dbReference type="Gene3D" id="3.40.50.1820">
    <property type="entry name" value="alpha/beta hydrolase"/>
    <property type="match status" value="1"/>
</dbReference>
<dbReference type="RefSeq" id="XP_036361919.1">
    <property type="nucleotide sequence ID" value="XM_036506026.1"/>
</dbReference>
<gene>
    <name evidence="6 7 8" type="primary">LOC115215585</name>
</gene>
<keyword evidence="3" id="KW-0812">Transmembrane</keyword>
<feature type="domain" description="Alpha/beta hydrolase fold-3" evidence="4">
    <location>
        <begin position="113"/>
        <end position="270"/>
    </location>
</feature>
<dbReference type="Pfam" id="PF07859">
    <property type="entry name" value="Abhydrolase_3"/>
    <property type="match status" value="2"/>
</dbReference>
<evidence type="ECO:0000313" key="7">
    <source>
        <dbReference type="RefSeq" id="XP_036361919.1"/>
    </source>
</evidence>
<dbReference type="GO" id="GO:0016020">
    <property type="term" value="C:membrane"/>
    <property type="evidence" value="ECO:0007669"/>
    <property type="project" value="InterPro"/>
</dbReference>
<feature type="transmembrane region" description="Helical" evidence="3">
    <location>
        <begin position="5"/>
        <end position="22"/>
    </location>
</feature>